<evidence type="ECO:0000313" key="8">
    <source>
        <dbReference type="Proteomes" id="UP000655410"/>
    </source>
</evidence>
<dbReference type="PANTHER" id="PTHR11575">
    <property type="entry name" value="5'-NUCLEOTIDASE-RELATED"/>
    <property type="match status" value="1"/>
</dbReference>
<proteinExistence type="predicted"/>
<dbReference type="SUPFAM" id="SSF55816">
    <property type="entry name" value="5'-nucleotidase (syn. UDP-sugar hydrolase), C-terminal domain"/>
    <property type="match status" value="1"/>
</dbReference>
<dbReference type="InterPro" id="IPR029052">
    <property type="entry name" value="Metallo-depent_PP-like"/>
</dbReference>
<dbReference type="InterPro" id="IPR004843">
    <property type="entry name" value="Calcineurin-like_PHP"/>
</dbReference>
<name>A0ABQ2NCQ8_9ACTN</name>
<dbReference type="Pfam" id="PF00149">
    <property type="entry name" value="Metallophos"/>
    <property type="match status" value="1"/>
</dbReference>
<protein>
    <submittedName>
        <fullName evidence="7">Multifunctional nuclease/2',3'-cyclic-nucleotide 2'-phosphodiesterase/5'-nucleotidase/3'-nucleotidase</fullName>
    </submittedName>
</protein>
<evidence type="ECO:0000259" key="5">
    <source>
        <dbReference type="Pfam" id="PF02872"/>
    </source>
</evidence>
<feature type="region of interest" description="Disordered" evidence="2">
    <location>
        <begin position="500"/>
        <end position="521"/>
    </location>
</feature>
<dbReference type="NCBIfam" id="NF033681">
    <property type="entry name" value="ExeM_NucH_DNase"/>
    <property type="match status" value="1"/>
</dbReference>
<evidence type="ECO:0000256" key="2">
    <source>
        <dbReference type="SAM" id="MobiDB-lite"/>
    </source>
</evidence>
<accession>A0ABQ2NCQ8</accession>
<dbReference type="Pfam" id="PF03372">
    <property type="entry name" value="Exo_endo_phos"/>
    <property type="match status" value="1"/>
</dbReference>
<keyword evidence="1 3" id="KW-0732">Signal</keyword>
<evidence type="ECO:0000259" key="4">
    <source>
        <dbReference type="Pfam" id="PF00149"/>
    </source>
</evidence>
<feature type="domain" description="5'-Nucleotidase C-terminal" evidence="5">
    <location>
        <begin position="991"/>
        <end position="1147"/>
    </location>
</feature>
<feature type="domain" description="Endonuclease/exonuclease/phosphatase" evidence="6">
    <location>
        <begin position="361"/>
        <end position="643"/>
    </location>
</feature>
<dbReference type="Pfam" id="PF02872">
    <property type="entry name" value="5_nucleotid_C"/>
    <property type="match status" value="1"/>
</dbReference>
<dbReference type="CDD" id="cd04486">
    <property type="entry name" value="YhcR_OBF_like"/>
    <property type="match status" value="1"/>
</dbReference>
<dbReference type="InterPro" id="IPR047971">
    <property type="entry name" value="ExeM-like"/>
</dbReference>
<gene>
    <name evidence="7" type="ORF">GCM10011584_30780</name>
</gene>
<comment type="caution">
    <text evidence="7">The sequence shown here is derived from an EMBL/GenBank/DDBJ whole genome shotgun (WGS) entry which is preliminary data.</text>
</comment>
<dbReference type="RefSeq" id="WP_188784917.1">
    <property type="nucleotide sequence ID" value="NZ_BMNI01000010.1"/>
</dbReference>
<dbReference type="PRINTS" id="PR01607">
    <property type="entry name" value="APYRASEFAMLY"/>
</dbReference>
<dbReference type="Gene3D" id="3.60.21.10">
    <property type="match status" value="1"/>
</dbReference>
<dbReference type="Gene3D" id="3.90.780.10">
    <property type="entry name" value="5'-Nucleotidase, C-terminal domain"/>
    <property type="match status" value="1"/>
</dbReference>
<dbReference type="SUPFAM" id="SSF56300">
    <property type="entry name" value="Metallo-dependent phosphatases"/>
    <property type="match status" value="1"/>
</dbReference>
<sequence>MITSRVAAPVAALALVTAPLALGLATPARAATAVTIADVQGTGTASPLVGQSVTFRGVVTAAYPTGGLNGMYVQTAGSGGATDATPGASDAVFVYGANSQPAGVTVGDSVEVTGTVSEFQGLTEVTPASGGVVELADPLEAVTPLAAAYPTTTVAREAHEGELLAPTDSFAVTNVYSTNQYAEIGLATGGKPLVQPTEVARPGTAAYDAVVADNAARGVVLDDGASLNFMTNGSPNQDVPLPWLSPANPIRVGATATLKAPVILEWRNSTWKLQPTHRVTDAGADVATFEDTRAANAAPQPVGGDLKLGTFNVLNYFNTTGTDYVAHGGTCSYYTDRDQDPVTVNTCTGPSGEPGPRGAAELEDFQRQQAKIVRAINGLGADIVSLEELENSIKLVGETDRDDAVRQLVGALNDAAGAGTWAYVASPAEATTPEAVAQQDVIRSGFIYKPATVAPVGESDLLLDTTAFANAREPLAQAFKPAGAPDSAVFAVVVNHFKSKGDSNPPATGDNAAGPQGAFNGDRTRQAQTVAAFAQHFAADHGTAKIFLTGDFNAYSQEDPVVALRDAGFSTIDSDQAGDDSYSFSGLSGSLDHVFANDAAKASVTGADVWEINADESVAFQYSRDNYNATQFYAPDQFAASDHNPELVGISTAPPTPATTDIQVLATNDFHGRIRSNGAEAGAAVIAGAVKQLRQANPHTVFAAAGDLIGASTFESFIAHDKPTIDALNSAGLEVSSVGNHEFDQGYDDLLHRVMAPYDAQTNPYGGAAWKYIGANVHKPGAPQSDLLDPTYVREFDGVQVGFIGAVTEHLDELVAPGGMEGVEIEDVVAATNREADRLHAAGVDVVVLLVHEGAPTTDCAAMDDDPSSDFGSIITGVDDNVDAIVSGHTHLAYDCSFPVAGWAGRPVAERPVVSAGQYGYNLNQLSFTVETASGDVVAKKQALLPLAGRFPADADTQAIVDKAVAEADVLGARPLGEIAGPFNRAKLSSGSENRGGESTLGNLVAEAQRWATSSPETGSAQIAFMNPGGLRADMVGNNAAGYPAVLTYKQAATVQPFANTLVNMELTGAQVRQALEQQWQPAGASRPFLRLGTSKGFRYTYDAPRPAGERITGMWLDGAPLSATGTYSVTVNSFLASGGDNFGAFAQGTHKADTGRIDLTAMVDYLAKYAADAPLPVDAAQVSVGVQFPAGAPVSYVPGSEVAFDLTSLAMSTGPDPKDSAVTVSLGDRELGTFPVDNTVGTTPGDEYGTASVKVALPASVTPGRVELTVRGATTGTVATVPVTVAKADSSVVATLSPDTVKAKKGTATLSVKVVSSVPATGRVEVYADGRLLGTAALADGAASLVVGPFRDPGTVTLEVRYPGDDRVSPSSTTTGLRVVRGKV</sequence>
<organism evidence="7 8">
    <name type="scientific">Nocardioides phosphati</name>
    <dbReference type="NCBI Taxonomy" id="1867775"/>
    <lineage>
        <taxon>Bacteria</taxon>
        <taxon>Bacillati</taxon>
        <taxon>Actinomycetota</taxon>
        <taxon>Actinomycetes</taxon>
        <taxon>Propionibacteriales</taxon>
        <taxon>Nocardioidaceae</taxon>
        <taxon>Nocardioides</taxon>
    </lineage>
</organism>
<feature type="domain" description="Calcineurin-like phosphoesterase" evidence="4">
    <location>
        <begin position="663"/>
        <end position="891"/>
    </location>
</feature>
<keyword evidence="8" id="KW-1185">Reference proteome</keyword>
<evidence type="ECO:0000259" key="6">
    <source>
        <dbReference type="Pfam" id="PF03372"/>
    </source>
</evidence>
<dbReference type="InterPro" id="IPR005135">
    <property type="entry name" value="Endo/exonuclease/phosphatase"/>
</dbReference>
<dbReference type="PROSITE" id="PS00430">
    <property type="entry name" value="TONB_DEPENDENT_REC_1"/>
    <property type="match status" value="1"/>
</dbReference>
<dbReference type="SUPFAM" id="SSF56219">
    <property type="entry name" value="DNase I-like"/>
    <property type="match status" value="1"/>
</dbReference>
<dbReference type="InterPro" id="IPR010916">
    <property type="entry name" value="TonB_box_CS"/>
</dbReference>
<feature type="signal peptide" evidence="3">
    <location>
        <begin position="1"/>
        <end position="30"/>
    </location>
</feature>
<dbReference type="InterPro" id="IPR006179">
    <property type="entry name" value="5_nucleotidase/apyrase"/>
</dbReference>
<evidence type="ECO:0000256" key="3">
    <source>
        <dbReference type="SAM" id="SignalP"/>
    </source>
</evidence>
<reference evidence="8" key="1">
    <citation type="journal article" date="2019" name="Int. J. Syst. Evol. Microbiol.">
        <title>The Global Catalogue of Microorganisms (GCM) 10K type strain sequencing project: providing services to taxonomists for standard genome sequencing and annotation.</title>
        <authorList>
            <consortium name="The Broad Institute Genomics Platform"/>
            <consortium name="The Broad Institute Genome Sequencing Center for Infectious Disease"/>
            <person name="Wu L."/>
            <person name="Ma J."/>
        </authorList>
    </citation>
    <scope>NUCLEOTIDE SEQUENCE [LARGE SCALE GENOMIC DNA]</scope>
    <source>
        <strain evidence="8">CGMCC 4.7371</strain>
    </source>
</reference>
<dbReference type="Gene3D" id="3.60.10.10">
    <property type="entry name" value="Endonuclease/exonuclease/phosphatase"/>
    <property type="match status" value="1"/>
</dbReference>
<dbReference type="EMBL" id="BMNI01000010">
    <property type="protein sequence ID" value="GGO93033.1"/>
    <property type="molecule type" value="Genomic_DNA"/>
</dbReference>
<dbReference type="Proteomes" id="UP000655410">
    <property type="component" value="Unassembled WGS sequence"/>
</dbReference>
<dbReference type="InterPro" id="IPR036907">
    <property type="entry name" value="5'-Nucleotdase_C_sf"/>
</dbReference>
<feature type="chain" id="PRO_5046028328" evidence="3">
    <location>
        <begin position="31"/>
        <end position="1385"/>
    </location>
</feature>
<dbReference type="InterPro" id="IPR008334">
    <property type="entry name" value="5'-Nucleotdase_C"/>
</dbReference>
<evidence type="ECO:0000256" key="1">
    <source>
        <dbReference type="ARBA" id="ARBA00022729"/>
    </source>
</evidence>
<dbReference type="InterPro" id="IPR036691">
    <property type="entry name" value="Endo/exonu/phosph_ase_sf"/>
</dbReference>
<evidence type="ECO:0000313" key="7">
    <source>
        <dbReference type="EMBL" id="GGO93033.1"/>
    </source>
</evidence>
<dbReference type="CDD" id="cd10283">
    <property type="entry name" value="MnuA_DNase1-like"/>
    <property type="match status" value="1"/>
</dbReference>
<dbReference type="PANTHER" id="PTHR11575:SF24">
    <property type="entry name" value="5'-NUCLEOTIDASE"/>
    <property type="match status" value="1"/>
</dbReference>